<keyword evidence="3 6" id="KW-0347">Helicase</keyword>
<dbReference type="AlphaFoldDB" id="A0A0F6YLF7"/>
<dbReference type="KEGG" id="samy:DB32_006984"/>
<dbReference type="SMART" id="SM00490">
    <property type="entry name" value="HELICc"/>
    <property type="match status" value="1"/>
</dbReference>
<dbReference type="InterPro" id="IPR055206">
    <property type="entry name" value="DEXQc_SUV3"/>
</dbReference>
<evidence type="ECO:0000313" key="7">
    <source>
        <dbReference type="Proteomes" id="UP000034883"/>
    </source>
</evidence>
<keyword evidence="7" id="KW-1185">Reference proteome</keyword>
<reference evidence="6 7" key="1">
    <citation type="submission" date="2015-03" db="EMBL/GenBank/DDBJ databases">
        <title>Genome assembly of Sandaracinus amylolyticus DSM 53668.</title>
        <authorList>
            <person name="Sharma G."/>
            <person name="Subramanian S."/>
        </authorList>
    </citation>
    <scope>NUCLEOTIDE SEQUENCE [LARGE SCALE GENOMIC DNA]</scope>
    <source>
        <strain evidence="6 7">DSM 53668</strain>
    </source>
</reference>
<feature type="domain" description="Helicase C-terminal" evidence="5">
    <location>
        <begin position="122"/>
        <end position="287"/>
    </location>
</feature>
<dbReference type="Pfam" id="PF00271">
    <property type="entry name" value="Helicase_C"/>
    <property type="match status" value="1"/>
</dbReference>
<dbReference type="GO" id="GO:0004386">
    <property type="term" value="F:helicase activity"/>
    <property type="evidence" value="ECO:0007669"/>
    <property type="project" value="UniProtKB-KW"/>
</dbReference>
<dbReference type="GO" id="GO:0016787">
    <property type="term" value="F:hydrolase activity"/>
    <property type="evidence" value="ECO:0007669"/>
    <property type="project" value="UniProtKB-KW"/>
</dbReference>
<dbReference type="PROSITE" id="PS51194">
    <property type="entry name" value="HELICASE_CTER"/>
    <property type="match status" value="1"/>
</dbReference>
<keyword evidence="2" id="KW-0378">Hydrolase</keyword>
<accession>A0A0F6YLF7</accession>
<evidence type="ECO:0000256" key="4">
    <source>
        <dbReference type="ARBA" id="ARBA00022840"/>
    </source>
</evidence>
<evidence type="ECO:0000256" key="1">
    <source>
        <dbReference type="ARBA" id="ARBA00022741"/>
    </source>
</evidence>
<dbReference type="InterPro" id="IPR050699">
    <property type="entry name" value="RNA-DNA_Helicase"/>
</dbReference>
<dbReference type="PANTHER" id="PTHR12131:SF1">
    <property type="entry name" value="ATP-DEPENDENT RNA HELICASE SUPV3L1, MITOCHONDRIAL-RELATED"/>
    <property type="match status" value="1"/>
</dbReference>
<keyword evidence="4" id="KW-0067">ATP-binding</keyword>
<dbReference type="SUPFAM" id="SSF52540">
    <property type="entry name" value="P-loop containing nucleoside triphosphate hydrolases"/>
    <property type="match status" value="1"/>
</dbReference>
<keyword evidence="1" id="KW-0547">Nucleotide-binding</keyword>
<dbReference type="InterPro" id="IPR027417">
    <property type="entry name" value="P-loop_NTPase"/>
</dbReference>
<dbReference type="Pfam" id="PF22527">
    <property type="entry name" value="DEXQc_Suv3"/>
    <property type="match status" value="1"/>
</dbReference>
<dbReference type="STRING" id="927083.DB32_006984"/>
<organism evidence="6 7">
    <name type="scientific">Sandaracinus amylolyticus</name>
    <dbReference type="NCBI Taxonomy" id="927083"/>
    <lineage>
        <taxon>Bacteria</taxon>
        <taxon>Pseudomonadati</taxon>
        <taxon>Myxococcota</taxon>
        <taxon>Polyangia</taxon>
        <taxon>Polyangiales</taxon>
        <taxon>Sandaracinaceae</taxon>
        <taxon>Sandaracinus</taxon>
    </lineage>
</organism>
<protein>
    <submittedName>
        <fullName evidence="6">ATP-dependent DNA helicase</fullName>
    </submittedName>
</protein>
<sequence length="714" mass="79361">MIGLPLRLLAREVYDRVSRAVGESQVALVTGEEKRVPRAPRYWVCTVEAMPLDVPVHFLAIDEIQLAAHRERGHVFTDRLLHARGTRETWLLGADTMAPILRELLPGARLERQARLSSLRHAGRSGLGGLPPRSAIVAFSAAEVYELAARMRQKKGGVAVVLGALSPRTRNAQVALYEAREVQYLVATDAIGMGLNLDVDHVAFAAVEKFDGREHRPLEPAELGQIAGRAGRYQRDGTFGTLNPLPGLSEKLVARLEEHRFPPVTRLVWRSPELDFASIDALLGSLSAPAPHPVFSRVEQADDFDVLRTLSERPRVRERATHEDAVRLLWDVCQIPDYRKLTILDHASLLEELFVTLVDRGHLDPGWVLRHVERIDRVEGEIDELTARLAAIRVWTYVSHQRAWIDGSLEERAREVEDRLGDALHERLVERFVARAPRATSIPRAEEAARKGGFFAQIGDMLDDVRRAEERAREQWVQRIVDAPHDAFGIDDAGVVSFGDDELGNLVAGRDLLSPRVVVAVDDTIGAGARSRIERRMAAYARDLVAELLRPIASHDAEGLVRGVLWQLERGLGTLDVERAKGEIAALSDEDRSALAERGVVIGRRTVFARGLLSAEALRVRALLVRVHRGGKEPRAPMRGAVSIPRRKEVPFESYLAVGLLPLGPRVVRVDIVERVLTRLRESEPDVRNEIGSWLGVRDRELPKVLAALGARAG</sequence>
<evidence type="ECO:0000256" key="2">
    <source>
        <dbReference type="ARBA" id="ARBA00022801"/>
    </source>
</evidence>
<dbReference type="PANTHER" id="PTHR12131">
    <property type="entry name" value="ATP-DEPENDENT RNA AND DNA HELICASE"/>
    <property type="match status" value="1"/>
</dbReference>
<evidence type="ECO:0000259" key="5">
    <source>
        <dbReference type="PROSITE" id="PS51194"/>
    </source>
</evidence>
<dbReference type="Gene3D" id="3.40.50.300">
    <property type="entry name" value="P-loop containing nucleotide triphosphate hydrolases"/>
    <property type="match status" value="2"/>
</dbReference>
<dbReference type="GO" id="GO:0005524">
    <property type="term" value="F:ATP binding"/>
    <property type="evidence" value="ECO:0007669"/>
    <property type="project" value="UniProtKB-KW"/>
</dbReference>
<proteinExistence type="predicted"/>
<evidence type="ECO:0000313" key="6">
    <source>
        <dbReference type="EMBL" id="AKF09835.1"/>
    </source>
</evidence>
<dbReference type="EMBL" id="CP011125">
    <property type="protein sequence ID" value="AKF09835.1"/>
    <property type="molecule type" value="Genomic_DNA"/>
</dbReference>
<dbReference type="Proteomes" id="UP000034883">
    <property type="component" value="Chromosome"/>
</dbReference>
<name>A0A0F6YLF7_9BACT</name>
<dbReference type="InterPro" id="IPR001650">
    <property type="entry name" value="Helicase_C-like"/>
</dbReference>
<gene>
    <name evidence="6" type="ORF">DB32_006984</name>
</gene>
<evidence type="ECO:0000256" key="3">
    <source>
        <dbReference type="ARBA" id="ARBA00022806"/>
    </source>
</evidence>